<dbReference type="SUPFAM" id="SSF56784">
    <property type="entry name" value="HAD-like"/>
    <property type="match status" value="1"/>
</dbReference>
<dbReference type="InterPro" id="IPR006549">
    <property type="entry name" value="HAD-SF_hydro_IIIA"/>
</dbReference>
<keyword evidence="1 2" id="KW-0378">Hydrolase</keyword>
<dbReference type="AlphaFoldDB" id="A0A1L8MQC9"/>
<comment type="caution">
    <text evidence="2">The sequence shown here is derived from an EMBL/GenBank/DDBJ whole genome shotgun (WGS) entry which is preliminary data.</text>
</comment>
<dbReference type="EMBL" id="LZDD01000001">
    <property type="protein sequence ID" value="OJF72957.1"/>
    <property type="molecule type" value="Genomic_DNA"/>
</dbReference>
<evidence type="ECO:0000256" key="1">
    <source>
        <dbReference type="ARBA" id="ARBA00022801"/>
    </source>
</evidence>
<organism evidence="2 3">
    <name type="scientific">Streptococcus bovimastitidis</name>
    <dbReference type="NCBI Taxonomy" id="1856638"/>
    <lineage>
        <taxon>Bacteria</taxon>
        <taxon>Bacillati</taxon>
        <taxon>Bacillota</taxon>
        <taxon>Bacilli</taxon>
        <taxon>Lactobacillales</taxon>
        <taxon>Streptococcaceae</taxon>
        <taxon>Streptococcus</taxon>
    </lineage>
</organism>
<dbReference type="InterPro" id="IPR010021">
    <property type="entry name" value="PGPP1/Gep4"/>
</dbReference>
<sequence length="175" mass="20052">MSIDDYRPTFIVEAVYDLRADDLLRRGISAVLVDLDNTLIAWNNPDGTPEVRAWLDEMTMADITVVVVSNNNYKRVERAVSRFGVDFVSRAMKPFSRGIDIAMKRYGFSDDEVIMVGDQLMTDIRASHRAGIQSVLVKPLVTTDAWNTKVNRFREKRVLKKLENKYGKFVYQKGI</sequence>
<dbReference type="NCBIfam" id="TIGR01662">
    <property type="entry name" value="HAD-SF-IIIA"/>
    <property type="match status" value="1"/>
</dbReference>
<dbReference type="InterPro" id="IPR036412">
    <property type="entry name" value="HAD-like_sf"/>
</dbReference>
<evidence type="ECO:0000313" key="3">
    <source>
        <dbReference type="Proteomes" id="UP000182015"/>
    </source>
</evidence>
<dbReference type="PANTHER" id="PTHR43316">
    <property type="entry name" value="HYDROLASE, HALOACID DELAHOGENASE-RELATED"/>
    <property type="match status" value="1"/>
</dbReference>
<accession>A0A1L8MQC9</accession>
<proteinExistence type="predicted"/>
<protein>
    <submittedName>
        <fullName evidence="2">HAD family hydrolase</fullName>
    </submittedName>
</protein>
<evidence type="ECO:0000313" key="2">
    <source>
        <dbReference type="EMBL" id="OJF72957.1"/>
    </source>
</evidence>
<name>A0A1L8MQC9_9STRE</name>
<dbReference type="RefSeq" id="WP_071793653.1">
    <property type="nucleotide sequence ID" value="NZ_LZDD01000001.1"/>
</dbReference>
<dbReference type="CDD" id="cd16416">
    <property type="entry name" value="HAD_BsYqeG-like"/>
    <property type="match status" value="1"/>
</dbReference>
<dbReference type="GO" id="GO:0008962">
    <property type="term" value="F:phosphatidylglycerophosphatase activity"/>
    <property type="evidence" value="ECO:0007669"/>
    <property type="project" value="InterPro"/>
</dbReference>
<reference evidence="3" key="1">
    <citation type="submission" date="2016-06" db="EMBL/GenBank/DDBJ databases">
        <authorList>
            <person name="de Vries S.P.W."/>
            <person name="Hadjirin N.F."/>
            <person name="Lay E.M."/>
            <person name="Zadoks R.N."/>
            <person name="Peacock S.J."/>
            <person name="Parkhill J."/>
            <person name="Grant A.J."/>
            <person name="Mcdougall S."/>
            <person name="Holmes M.A."/>
        </authorList>
    </citation>
    <scope>NUCLEOTIDE SEQUENCE [LARGE SCALE GENOMIC DNA]</scope>
    <source>
        <strain evidence="3">NZ1587</strain>
    </source>
</reference>
<dbReference type="STRING" id="1856638.A9Q68_05275"/>
<gene>
    <name evidence="2" type="ORF">A9Q68_05275</name>
</gene>
<dbReference type="Gene3D" id="3.40.50.1000">
    <property type="entry name" value="HAD superfamily/HAD-like"/>
    <property type="match status" value="1"/>
</dbReference>
<dbReference type="Pfam" id="PF13242">
    <property type="entry name" value="Hydrolase_like"/>
    <property type="match status" value="1"/>
</dbReference>
<dbReference type="InterPro" id="IPR023214">
    <property type="entry name" value="HAD_sf"/>
</dbReference>
<dbReference type="NCBIfam" id="TIGR01668">
    <property type="entry name" value="YqeG_hyp_ppase"/>
    <property type="match status" value="1"/>
</dbReference>
<dbReference type="InterPro" id="IPR051540">
    <property type="entry name" value="S-2-haloacid_dehalogenase"/>
</dbReference>
<keyword evidence="3" id="KW-1185">Reference proteome</keyword>
<dbReference type="OrthoDB" id="9787572at2"/>
<dbReference type="Proteomes" id="UP000182015">
    <property type="component" value="Unassembled WGS sequence"/>
</dbReference>